<keyword evidence="2" id="KW-1185">Reference proteome</keyword>
<comment type="caution">
    <text evidence="1">The sequence shown here is derived from an EMBL/GenBank/DDBJ whole genome shotgun (WGS) entry which is preliminary data.</text>
</comment>
<organism evidence="1 2">
    <name type="scientific">Helicocarpus griseus UAMH5409</name>
    <dbReference type="NCBI Taxonomy" id="1447875"/>
    <lineage>
        <taxon>Eukaryota</taxon>
        <taxon>Fungi</taxon>
        <taxon>Dikarya</taxon>
        <taxon>Ascomycota</taxon>
        <taxon>Pezizomycotina</taxon>
        <taxon>Eurotiomycetes</taxon>
        <taxon>Eurotiomycetidae</taxon>
        <taxon>Onygenales</taxon>
        <taxon>Ajellomycetaceae</taxon>
        <taxon>Helicocarpus</taxon>
    </lineage>
</organism>
<protein>
    <recommendedName>
        <fullName evidence="3">Fungal-type protein kinase domain-containing protein</fullName>
    </recommendedName>
</protein>
<dbReference type="EMBL" id="PDNB01000285">
    <property type="protein sequence ID" value="PGG96325.1"/>
    <property type="molecule type" value="Genomic_DNA"/>
</dbReference>
<reference evidence="1 2" key="1">
    <citation type="submission" date="2017-10" db="EMBL/GenBank/DDBJ databases">
        <title>Comparative genomics in systemic dimorphic fungi from Ajellomycetaceae.</title>
        <authorList>
            <person name="Munoz J.F."/>
            <person name="Mcewen J.G."/>
            <person name="Clay O.K."/>
            <person name="Cuomo C.A."/>
        </authorList>
    </citation>
    <scope>NUCLEOTIDE SEQUENCE [LARGE SCALE GENOMIC DNA]</scope>
    <source>
        <strain evidence="1 2">UAMH5409</strain>
    </source>
</reference>
<name>A0A2B7WHU1_9EURO</name>
<gene>
    <name evidence="1" type="ORF">AJ79_09630</name>
</gene>
<proteinExistence type="predicted"/>
<evidence type="ECO:0008006" key="3">
    <source>
        <dbReference type="Google" id="ProtNLM"/>
    </source>
</evidence>
<sequence>MATATIISRIVGLDEIIPKPTSIEDASREDKDMEDLVPWMFQQSDMPQGEQLFRSLFREFIPYRRDIAHWKDSHSGKMGETGIDVALKERAVITLPQKSWNVSDKQDYGDFIRQQGPILLSLLFDLSLSLDGIKFDSRVGLSVGGFKLKYVIGGTVYATRAPGALQFGPAKSRCAYFIIYRRQTWEQFVTETLCVMLGQLAANISHSRDKKLQDQEVFVTGFHGHHIHFARGFFTADSVSRVQSAGCSEVEQFELMFSRGYDLGLKTDWLEATRGLARLLRYLLSGNAKVAVLQTELEKKVQN</sequence>
<evidence type="ECO:0000313" key="2">
    <source>
        <dbReference type="Proteomes" id="UP000223968"/>
    </source>
</evidence>
<dbReference type="AlphaFoldDB" id="A0A2B7WHU1"/>
<dbReference type="OrthoDB" id="4486482at2759"/>
<dbReference type="Proteomes" id="UP000223968">
    <property type="component" value="Unassembled WGS sequence"/>
</dbReference>
<evidence type="ECO:0000313" key="1">
    <source>
        <dbReference type="EMBL" id="PGG96325.1"/>
    </source>
</evidence>
<accession>A0A2B7WHU1</accession>